<dbReference type="InterPro" id="IPR036661">
    <property type="entry name" value="Luciferase-like_sf"/>
</dbReference>
<dbReference type="CDD" id="cd01095">
    <property type="entry name" value="Nitrilotriacetate_monoxgenase"/>
    <property type="match status" value="1"/>
</dbReference>
<evidence type="ECO:0000313" key="9">
    <source>
        <dbReference type="Proteomes" id="UP000646749"/>
    </source>
</evidence>
<organism evidence="8 9">
    <name type="scientific">Plantactinospora endophytica</name>
    <dbReference type="NCBI Taxonomy" id="673535"/>
    <lineage>
        <taxon>Bacteria</taxon>
        <taxon>Bacillati</taxon>
        <taxon>Actinomycetota</taxon>
        <taxon>Actinomycetes</taxon>
        <taxon>Micromonosporales</taxon>
        <taxon>Micromonosporaceae</taxon>
        <taxon>Plantactinospora</taxon>
    </lineage>
</organism>
<dbReference type="Pfam" id="PF00296">
    <property type="entry name" value="Bac_luciferase"/>
    <property type="match status" value="1"/>
</dbReference>
<dbReference type="EMBL" id="BONW01000013">
    <property type="protein sequence ID" value="GIG88039.1"/>
    <property type="molecule type" value="Genomic_DNA"/>
</dbReference>
<keyword evidence="1" id="KW-0285">Flavoprotein</keyword>
<gene>
    <name evidence="8" type="ORF">Pen02_29750</name>
</gene>
<proteinExistence type="inferred from homology"/>
<evidence type="ECO:0000313" key="8">
    <source>
        <dbReference type="EMBL" id="GIG88039.1"/>
    </source>
</evidence>
<dbReference type="SUPFAM" id="SSF51679">
    <property type="entry name" value="Bacterial luciferase-like"/>
    <property type="match status" value="1"/>
</dbReference>
<evidence type="ECO:0000256" key="3">
    <source>
        <dbReference type="ARBA" id="ARBA00023002"/>
    </source>
</evidence>
<evidence type="ECO:0000256" key="2">
    <source>
        <dbReference type="ARBA" id="ARBA00022643"/>
    </source>
</evidence>
<keyword evidence="4 8" id="KW-0503">Monooxygenase</keyword>
<dbReference type="RefSeq" id="WP_203866556.1">
    <property type="nucleotide sequence ID" value="NZ_BONW01000013.1"/>
</dbReference>
<dbReference type="InterPro" id="IPR011251">
    <property type="entry name" value="Luciferase-like_dom"/>
</dbReference>
<keyword evidence="9" id="KW-1185">Reference proteome</keyword>
<evidence type="ECO:0000256" key="5">
    <source>
        <dbReference type="ARBA" id="ARBA00033748"/>
    </source>
</evidence>
<dbReference type="PANTHER" id="PTHR30011">
    <property type="entry name" value="ALKANESULFONATE MONOOXYGENASE-RELATED"/>
    <property type="match status" value="1"/>
</dbReference>
<evidence type="ECO:0000256" key="1">
    <source>
        <dbReference type="ARBA" id="ARBA00022630"/>
    </source>
</evidence>
<keyword evidence="3" id="KW-0560">Oxidoreductase</keyword>
<keyword evidence="2" id="KW-0288">FMN</keyword>
<evidence type="ECO:0000256" key="4">
    <source>
        <dbReference type="ARBA" id="ARBA00023033"/>
    </source>
</evidence>
<comment type="similarity">
    <text evidence="5">Belongs to the NtaA/SnaA/DszA monooxygenase family.</text>
</comment>
<comment type="caution">
    <text evidence="8">The sequence shown here is derived from an EMBL/GenBank/DDBJ whole genome shotgun (WGS) entry which is preliminary data.</text>
</comment>
<feature type="domain" description="Luciferase-like" evidence="7">
    <location>
        <begin position="25"/>
        <end position="387"/>
    </location>
</feature>
<accession>A0ABQ4DZZ1</accession>
<feature type="compositionally biased region" description="Low complexity" evidence="6">
    <location>
        <begin position="441"/>
        <end position="461"/>
    </location>
</feature>
<dbReference type="PANTHER" id="PTHR30011:SF16">
    <property type="entry name" value="C2H2 FINGER DOMAIN TRANSCRIPTION FACTOR (EUROFUNG)-RELATED"/>
    <property type="match status" value="1"/>
</dbReference>
<evidence type="ECO:0000256" key="6">
    <source>
        <dbReference type="SAM" id="MobiDB-lite"/>
    </source>
</evidence>
<protein>
    <submittedName>
        <fullName evidence="8">Monooxygenase</fullName>
    </submittedName>
</protein>
<dbReference type="InterPro" id="IPR016215">
    <property type="entry name" value="NTA_MOA"/>
</dbReference>
<dbReference type="Proteomes" id="UP000646749">
    <property type="component" value="Unassembled WGS sequence"/>
</dbReference>
<dbReference type="Gene3D" id="3.20.20.30">
    <property type="entry name" value="Luciferase-like domain"/>
    <property type="match status" value="1"/>
</dbReference>
<sequence length="461" mass="50350">MPGFPHGRPLHFNLFNNGSGHHEASWRLPGSYPLANLDIEYHERLAQLAESVMFDSVFLADHVALEGAARRPAGRIDPLTVLTAVARATTRIGLIATASTSYNDPFNLARRFAALDLLSGGRAGWNIVTTPGDASARNFGLDSQASHFERYQRADEFVSVAEKLWDSWEDDAIVADREAGVWADESKIHTIDHRGRFFSVRGPLNTPRSPQGHPVLVQAGSSEDGRDFAARHAEAVFTAQHTLADGQAFYADLKRRVKLAGRDPDGVKILPGIVPVIGSTEAEALELNAELDRLVLAESGRDRLARQLGLTPAQLPLDKPLPDDLPSEEEIEGDKSRFTLIVELARREKLTVRELVGRLGSGRGHRTFAGTPEQVVEVIEQWAREGAADGFNIMPATLPSGFELFVEHVVPILRTRGLIRSEYQGTTLREHYGLPRPPSRYAPRAASADAAPAGVAARGSE</sequence>
<dbReference type="PIRSF" id="PIRSF000337">
    <property type="entry name" value="NTA_MOA"/>
    <property type="match status" value="1"/>
</dbReference>
<dbReference type="NCBIfam" id="TIGR03860">
    <property type="entry name" value="FMN_nitrolo"/>
    <property type="match status" value="1"/>
</dbReference>
<dbReference type="GO" id="GO:0004497">
    <property type="term" value="F:monooxygenase activity"/>
    <property type="evidence" value="ECO:0007669"/>
    <property type="project" value="UniProtKB-KW"/>
</dbReference>
<reference evidence="8 9" key="1">
    <citation type="submission" date="2021-01" db="EMBL/GenBank/DDBJ databases">
        <title>Whole genome shotgun sequence of Plantactinospora endophytica NBRC 110450.</title>
        <authorList>
            <person name="Komaki H."/>
            <person name="Tamura T."/>
        </authorList>
    </citation>
    <scope>NUCLEOTIDE SEQUENCE [LARGE SCALE GENOMIC DNA]</scope>
    <source>
        <strain evidence="8 9">NBRC 110450</strain>
    </source>
</reference>
<dbReference type="InterPro" id="IPR051260">
    <property type="entry name" value="Diverse_substr_monoxygenases"/>
</dbReference>
<feature type="region of interest" description="Disordered" evidence="6">
    <location>
        <begin position="429"/>
        <end position="461"/>
    </location>
</feature>
<name>A0ABQ4DZZ1_9ACTN</name>
<evidence type="ECO:0000259" key="7">
    <source>
        <dbReference type="Pfam" id="PF00296"/>
    </source>
</evidence>